<sequence length="271" mass="31593">MGFYVKVEEDVQVYLEDINENGHKTIVFLHGWPGSHELFEYQYNDLIKKGYRCIGIDQRGFGKSDRPVNGYDYDTLSDDIKAVVDELKLKDFILLGHSTGGAIAIRYMNRHKGYGVDKLILCAAAAPSLIRRPYFPYGIKREDVYQIIEGTYSDRPKMLKNFGDTFFYKKHSKWFMEWFLLLGLQAASWATAEIANTWLDEEQLFKDMEKINVPTLITHGIHDRVCLFPLAEQQRKLIKNSKLIKFCNSGHGLFYDEKDKFNKEIMDFIEE</sequence>
<dbReference type="GO" id="GO:0006508">
    <property type="term" value="P:proteolysis"/>
    <property type="evidence" value="ECO:0007669"/>
    <property type="project" value="InterPro"/>
</dbReference>
<dbReference type="Proteomes" id="UP000013097">
    <property type="component" value="Unassembled WGS sequence"/>
</dbReference>
<dbReference type="SUPFAM" id="SSF53474">
    <property type="entry name" value="alpha/beta-Hydrolases"/>
    <property type="match status" value="1"/>
</dbReference>
<dbReference type="InterPro" id="IPR000073">
    <property type="entry name" value="AB_hydrolase_1"/>
</dbReference>
<evidence type="ECO:0000259" key="3">
    <source>
        <dbReference type="Pfam" id="PF00561"/>
    </source>
</evidence>
<evidence type="ECO:0000313" key="4">
    <source>
        <dbReference type="EMBL" id="ENZ02124.1"/>
    </source>
</evidence>
<dbReference type="InterPro" id="IPR050266">
    <property type="entry name" value="AB_hydrolase_sf"/>
</dbReference>
<dbReference type="PRINTS" id="PR00111">
    <property type="entry name" value="ABHYDROLASE"/>
</dbReference>
<evidence type="ECO:0000256" key="2">
    <source>
        <dbReference type="ARBA" id="ARBA00022801"/>
    </source>
</evidence>
<evidence type="ECO:0000256" key="1">
    <source>
        <dbReference type="ARBA" id="ARBA00010088"/>
    </source>
</evidence>
<dbReference type="RefSeq" id="WP_002597860.1">
    <property type="nucleotide sequence ID" value="NZ_KB850956.1"/>
</dbReference>
<dbReference type="PRINTS" id="PR00793">
    <property type="entry name" value="PROAMNOPTASE"/>
</dbReference>
<dbReference type="GO" id="GO:0004177">
    <property type="term" value="F:aminopeptidase activity"/>
    <property type="evidence" value="ECO:0007669"/>
    <property type="project" value="UniProtKB-EC"/>
</dbReference>
<dbReference type="EMBL" id="AGYT01000008">
    <property type="protein sequence ID" value="ENZ02124.1"/>
    <property type="molecule type" value="Genomic_DNA"/>
</dbReference>
<dbReference type="PATRIC" id="fig|999411.4.peg.1335"/>
<dbReference type="HOGENOM" id="CLU_020336_12_3_9"/>
<protein>
    <recommendedName>
        <fullName evidence="3">AB hydrolase-1 domain-containing protein</fullName>
    </recommendedName>
</protein>
<organism evidence="4 5">
    <name type="scientific">Clostridium thermobutyricum</name>
    <dbReference type="NCBI Taxonomy" id="29372"/>
    <lineage>
        <taxon>Bacteria</taxon>
        <taxon>Bacillati</taxon>
        <taxon>Bacillota</taxon>
        <taxon>Clostridia</taxon>
        <taxon>Eubacteriales</taxon>
        <taxon>Clostridiaceae</taxon>
        <taxon>Clostridium</taxon>
    </lineage>
</organism>
<keyword evidence="2" id="KW-0378">Hydrolase</keyword>
<accession>N9Y1U6</accession>
<dbReference type="PANTHER" id="PTHR43798:SF31">
    <property type="entry name" value="AB HYDROLASE SUPERFAMILY PROTEIN YCLE"/>
    <property type="match status" value="1"/>
</dbReference>
<reference evidence="4 5" key="1">
    <citation type="submission" date="2013-01" db="EMBL/GenBank/DDBJ databases">
        <title>The Genome Sequence of Clostridium colicanis 209318.</title>
        <authorList>
            <consortium name="The Broad Institute Genome Sequencing Platform"/>
            <person name="Earl A."/>
            <person name="Ward D."/>
            <person name="Feldgarden M."/>
            <person name="Gevers D."/>
            <person name="Courvalin P."/>
            <person name="Lambert T."/>
            <person name="Walker B."/>
            <person name="Young S.K."/>
            <person name="Zeng Q."/>
            <person name="Gargeya S."/>
            <person name="Fitzgerald M."/>
            <person name="Haas B."/>
            <person name="Abouelleil A."/>
            <person name="Alvarado L."/>
            <person name="Arachchi H.M."/>
            <person name="Berlin A.M."/>
            <person name="Chapman S.B."/>
            <person name="Dewar J."/>
            <person name="Goldberg J."/>
            <person name="Griggs A."/>
            <person name="Gujja S."/>
            <person name="Hansen M."/>
            <person name="Howarth C."/>
            <person name="Imamovic A."/>
            <person name="Larimer J."/>
            <person name="McCowan C."/>
            <person name="Murphy C."/>
            <person name="Neiman D."/>
            <person name="Pearson M."/>
            <person name="Priest M."/>
            <person name="Roberts A."/>
            <person name="Saif S."/>
            <person name="Shea T."/>
            <person name="Sisk P."/>
            <person name="Sykes S."/>
            <person name="Wortman J."/>
            <person name="Nusbaum C."/>
            <person name="Birren B."/>
        </authorList>
    </citation>
    <scope>NUCLEOTIDE SEQUENCE [LARGE SCALE GENOMIC DNA]</scope>
    <source>
        <strain evidence="4 5">209318</strain>
    </source>
</reference>
<keyword evidence="5" id="KW-1185">Reference proteome</keyword>
<dbReference type="Pfam" id="PF00561">
    <property type="entry name" value="Abhydrolase_1"/>
    <property type="match status" value="1"/>
</dbReference>
<dbReference type="eggNOG" id="COG2267">
    <property type="taxonomic scope" value="Bacteria"/>
</dbReference>
<comment type="similarity">
    <text evidence="1">Belongs to the peptidase S33 family.</text>
</comment>
<name>N9Y1U6_9CLOT</name>
<proteinExistence type="inferred from homology"/>
<dbReference type="Gene3D" id="3.40.50.1820">
    <property type="entry name" value="alpha/beta hydrolase"/>
    <property type="match status" value="1"/>
</dbReference>
<dbReference type="PANTHER" id="PTHR43798">
    <property type="entry name" value="MONOACYLGLYCEROL LIPASE"/>
    <property type="match status" value="1"/>
</dbReference>
<evidence type="ECO:0000313" key="5">
    <source>
        <dbReference type="Proteomes" id="UP000013097"/>
    </source>
</evidence>
<gene>
    <name evidence="4" type="ORF">HMPREF1092_01359</name>
</gene>
<dbReference type="GO" id="GO:0016020">
    <property type="term" value="C:membrane"/>
    <property type="evidence" value="ECO:0007669"/>
    <property type="project" value="TreeGrafter"/>
</dbReference>
<comment type="caution">
    <text evidence="4">The sequence shown here is derived from an EMBL/GenBank/DDBJ whole genome shotgun (WGS) entry which is preliminary data.</text>
</comment>
<dbReference type="InterPro" id="IPR002410">
    <property type="entry name" value="Peptidase_S33"/>
</dbReference>
<feature type="domain" description="AB hydrolase-1" evidence="3">
    <location>
        <begin position="25"/>
        <end position="124"/>
    </location>
</feature>
<dbReference type="InterPro" id="IPR029058">
    <property type="entry name" value="AB_hydrolase_fold"/>
</dbReference>
<dbReference type="AlphaFoldDB" id="N9Y1U6"/>